<organism evidence="2">
    <name type="scientific">Schistosoma curassoni</name>
    <dbReference type="NCBI Taxonomy" id="6186"/>
    <lineage>
        <taxon>Eukaryota</taxon>
        <taxon>Metazoa</taxon>
        <taxon>Spiralia</taxon>
        <taxon>Lophotrochozoa</taxon>
        <taxon>Platyhelminthes</taxon>
        <taxon>Trematoda</taxon>
        <taxon>Digenea</taxon>
        <taxon>Strigeidida</taxon>
        <taxon>Schistosomatoidea</taxon>
        <taxon>Schistosomatidae</taxon>
        <taxon>Schistosoma</taxon>
    </lineage>
</organism>
<dbReference type="Pfam" id="PF14644">
    <property type="entry name" value="DUF4456"/>
    <property type="match status" value="1"/>
</dbReference>
<dbReference type="AlphaFoldDB" id="A0A183JJT6"/>
<evidence type="ECO:0000259" key="1">
    <source>
        <dbReference type="Pfam" id="PF14644"/>
    </source>
</evidence>
<evidence type="ECO:0000313" key="2">
    <source>
        <dbReference type="WBParaSite" id="SCUD_0000296301-mRNA-1"/>
    </source>
</evidence>
<dbReference type="InterPro" id="IPR027914">
    <property type="entry name" value="DUF4456"/>
</dbReference>
<dbReference type="STRING" id="6186.A0A183JJT6"/>
<proteinExistence type="predicted"/>
<feature type="domain" description="DUF4456" evidence="1">
    <location>
        <begin position="2"/>
        <end position="100"/>
    </location>
</feature>
<accession>A0A183JJT6</accession>
<sequence>LLIQNYYRQKGIRQPTHPDFIKSTFDDAANTIVTNLKTLFTEAELYQFSEQLDNIEQLASQLPCLLFEQIVNEIKLYILQEMNIHQNRIQFDLNQLNELRVS</sequence>
<name>A0A183JJT6_9TREM</name>
<reference evidence="2" key="1">
    <citation type="submission" date="2016-06" db="UniProtKB">
        <authorList>
            <consortium name="WormBaseParasite"/>
        </authorList>
    </citation>
    <scope>IDENTIFICATION</scope>
</reference>
<dbReference type="WBParaSite" id="SCUD_0000296301-mRNA-1">
    <property type="protein sequence ID" value="SCUD_0000296301-mRNA-1"/>
    <property type="gene ID" value="SCUD_0000296301"/>
</dbReference>
<protein>
    <submittedName>
        <fullName evidence="2">DUF4456 domain-containing protein</fullName>
    </submittedName>
</protein>